<dbReference type="Proteomes" id="UP000006753">
    <property type="component" value="Unassembled WGS sequence"/>
</dbReference>
<dbReference type="InterPro" id="IPR000873">
    <property type="entry name" value="AMP-dep_synth/lig_dom"/>
</dbReference>
<dbReference type="AlphaFoldDB" id="K1WYV5"/>
<evidence type="ECO:0000256" key="5">
    <source>
        <dbReference type="ARBA" id="ARBA00036813"/>
    </source>
</evidence>
<keyword evidence="3" id="KW-0547">Nucleotide-binding</keyword>
<comment type="catalytic activity">
    <reaction evidence="5">
        <text>a long-chain fatty acid + ATP + CoA = a long-chain fatty acyl-CoA + AMP + diphosphate</text>
        <dbReference type="Rhea" id="RHEA:15421"/>
        <dbReference type="ChEBI" id="CHEBI:30616"/>
        <dbReference type="ChEBI" id="CHEBI:33019"/>
        <dbReference type="ChEBI" id="CHEBI:57287"/>
        <dbReference type="ChEBI" id="CHEBI:57560"/>
        <dbReference type="ChEBI" id="CHEBI:83139"/>
        <dbReference type="ChEBI" id="CHEBI:456215"/>
        <dbReference type="EC" id="6.2.1.3"/>
    </reaction>
</comment>
<dbReference type="eggNOG" id="KOG1180">
    <property type="taxonomic scope" value="Eukaryota"/>
</dbReference>
<gene>
    <name evidence="7" type="ORF">MBM_04166</name>
</gene>
<evidence type="ECO:0000259" key="6">
    <source>
        <dbReference type="Pfam" id="PF00501"/>
    </source>
</evidence>
<dbReference type="GO" id="GO:0005811">
    <property type="term" value="C:lipid droplet"/>
    <property type="evidence" value="ECO:0007669"/>
    <property type="project" value="TreeGrafter"/>
</dbReference>
<evidence type="ECO:0000256" key="3">
    <source>
        <dbReference type="ARBA" id="ARBA00022741"/>
    </source>
</evidence>
<dbReference type="STRING" id="1072389.K1WYV5"/>
<evidence type="ECO:0000256" key="2">
    <source>
        <dbReference type="ARBA" id="ARBA00022598"/>
    </source>
</evidence>
<evidence type="ECO:0000256" key="1">
    <source>
        <dbReference type="ARBA" id="ARBA00006432"/>
    </source>
</evidence>
<dbReference type="PANTHER" id="PTHR43272">
    <property type="entry name" value="LONG-CHAIN-FATTY-ACID--COA LIGASE"/>
    <property type="match status" value="1"/>
</dbReference>
<keyword evidence="4" id="KW-0067">ATP-binding</keyword>
<dbReference type="OrthoDB" id="1700726at2759"/>
<keyword evidence="2" id="KW-0436">Ligase</keyword>
<name>K1WYV5_MARBU</name>
<dbReference type="KEGG" id="mbe:MBM_04166"/>
<dbReference type="SUPFAM" id="SSF56801">
    <property type="entry name" value="Acetyl-CoA synthetase-like"/>
    <property type="match status" value="1"/>
</dbReference>
<sequence>MSLKTKIVQPGMFKSGPFSLPIPDHPVIEGETIPRRNANYIDRLISRPDESTATLYDVLLRSSTKFGELDAMGSRKLLKTHVETKMVTQLIDGEERQVEKTWTFFELGGYEYETFGGYFERACQIGAGYRKVLGSGPGLRVHIFAATSVVWSERRRELTPANSANWLAAAHGAVTQSMPIVTSYATLGEEGLEMSLVQSHAKLIFVDPELLTKLIKPLKKATELEWVVYNDQLEVKEEDISALKNAHPGITIMPLEKLRALGQENPVEAVPPKPEDLCCLMYTSGTTGAPKGVPLTHQNIIASIAGLESMFTEYVGPADSVLAYLPLAHSFEFAFENACLYWGVKMGYGNPKTLSSLSVKNCQGDIKEFRPTILVGVPAVWETIRKGIENRVAGMSALQSRVFWGALTAKAWCCEKGLMVPAGWFDSLVFNKIKMETGGRLRACFNGAGPLGKETRRFISYALVPLISGYGLTETCAMGALQDPLEWTDDTLGDIPGSIEIKLVDFPDAGYFSTSDPPQGEILIRGDSVMAGYYENEEETAEAMAPGGWFRTGDIGEWAPNGHLKIIDRKKNLVKTLNGEYIALEKLESTYRSSGIVLNLCVYAAADRSKPIAVVIPAPVALQRVAEENGIEGKTYEQLVHDDRIKKLVLKELQATGKKAGLAGFEILDGIVLTDAEWTPLNGFLTAAQKLSRRKIVAAYEKQIDIAYGRNTSRS</sequence>
<organism evidence="7 8">
    <name type="scientific">Marssonina brunnea f. sp. multigermtubi (strain MB_m1)</name>
    <name type="common">Marssonina leaf spot fungus</name>
    <dbReference type="NCBI Taxonomy" id="1072389"/>
    <lineage>
        <taxon>Eukaryota</taxon>
        <taxon>Fungi</taxon>
        <taxon>Dikarya</taxon>
        <taxon>Ascomycota</taxon>
        <taxon>Pezizomycotina</taxon>
        <taxon>Leotiomycetes</taxon>
        <taxon>Helotiales</taxon>
        <taxon>Drepanopezizaceae</taxon>
        <taxon>Drepanopeziza</taxon>
    </lineage>
</organism>
<dbReference type="InterPro" id="IPR020845">
    <property type="entry name" value="AMP-binding_CS"/>
</dbReference>
<dbReference type="Pfam" id="PF00501">
    <property type="entry name" value="AMP-binding"/>
    <property type="match status" value="1"/>
</dbReference>
<dbReference type="OMA" id="WEWLASI"/>
<dbReference type="EMBL" id="JH921435">
    <property type="protein sequence ID" value="EKD17797.1"/>
    <property type="molecule type" value="Genomic_DNA"/>
</dbReference>
<evidence type="ECO:0000256" key="4">
    <source>
        <dbReference type="ARBA" id="ARBA00022840"/>
    </source>
</evidence>
<comment type="similarity">
    <text evidence="1">Belongs to the ATP-dependent AMP-binding enzyme family.</text>
</comment>
<evidence type="ECO:0000313" key="7">
    <source>
        <dbReference type="EMBL" id="EKD17797.1"/>
    </source>
</evidence>
<dbReference type="PROSITE" id="PS00455">
    <property type="entry name" value="AMP_BINDING"/>
    <property type="match status" value="1"/>
</dbReference>
<dbReference type="PANTHER" id="PTHR43272:SF83">
    <property type="entry name" value="ACYL-COA SYNTHETASE LONG-CHAIN, ISOFORM J"/>
    <property type="match status" value="1"/>
</dbReference>
<dbReference type="GO" id="GO:0005783">
    <property type="term" value="C:endoplasmic reticulum"/>
    <property type="evidence" value="ECO:0007669"/>
    <property type="project" value="TreeGrafter"/>
</dbReference>
<dbReference type="FunCoup" id="K1WYV5">
    <property type="interactions" value="755"/>
</dbReference>
<dbReference type="GO" id="GO:0035336">
    <property type="term" value="P:long-chain fatty-acyl-CoA metabolic process"/>
    <property type="evidence" value="ECO:0007669"/>
    <property type="project" value="TreeGrafter"/>
</dbReference>
<dbReference type="HOGENOM" id="CLU_000022_45_2_1"/>
<dbReference type="GO" id="GO:0004467">
    <property type="term" value="F:long-chain fatty acid-CoA ligase activity"/>
    <property type="evidence" value="ECO:0007669"/>
    <property type="project" value="UniProtKB-EC"/>
</dbReference>
<accession>K1WYV5</accession>
<dbReference type="GO" id="GO:0005524">
    <property type="term" value="F:ATP binding"/>
    <property type="evidence" value="ECO:0007669"/>
    <property type="project" value="UniProtKB-KW"/>
</dbReference>
<reference evidence="7 8" key="1">
    <citation type="journal article" date="2012" name="BMC Genomics">
        <title>Sequencing the genome of Marssonina brunnea reveals fungus-poplar co-evolution.</title>
        <authorList>
            <person name="Zhu S."/>
            <person name="Cao Y.-Z."/>
            <person name="Jiang C."/>
            <person name="Tan B.-Y."/>
            <person name="Wang Z."/>
            <person name="Feng S."/>
            <person name="Zhang L."/>
            <person name="Su X.-H."/>
            <person name="Brejova B."/>
            <person name="Vinar T."/>
            <person name="Xu M."/>
            <person name="Wang M.-X."/>
            <person name="Zhang S.-G."/>
            <person name="Huang M.-R."/>
            <person name="Wu R."/>
            <person name="Zhou Y."/>
        </authorList>
    </citation>
    <scope>NUCLEOTIDE SEQUENCE [LARGE SCALE GENOMIC DNA]</scope>
    <source>
        <strain evidence="7 8">MB_m1</strain>
    </source>
</reference>
<protein>
    <submittedName>
        <fullName evidence="7">Acyl-CoA synthetase</fullName>
    </submittedName>
</protein>
<dbReference type="InterPro" id="IPR042099">
    <property type="entry name" value="ANL_N_sf"/>
</dbReference>
<evidence type="ECO:0000313" key="8">
    <source>
        <dbReference type="Proteomes" id="UP000006753"/>
    </source>
</evidence>
<feature type="domain" description="AMP-dependent synthetase/ligase" evidence="6">
    <location>
        <begin position="162"/>
        <end position="534"/>
    </location>
</feature>
<keyword evidence="8" id="KW-1185">Reference proteome</keyword>
<proteinExistence type="inferred from homology"/>
<dbReference type="Gene3D" id="3.40.50.12780">
    <property type="entry name" value="N-terminal domain of ligase-like"/>
    <property type="match status" value="1"/>
</dbReference>
<dbReference type="InParanoid" id="K1WYV5"/>
<dbReference type="GO" id="GO:0005886">
    <property type="term" value="C:plasma membrane"/>
    <property type="evidence" value="ECO:0007669"/>
    <property type="project" value="TreeGrafter"/>
</dbReference>